<protein>
    <submittedName>
        <fullName evidence="1">Uncharacterized protein</fullName>
    </submittedName>
</protein>
<accession>A0A6J5KVT4</accession>
<organism evidence="1">
    <name type="scientific">uncultured Caudovirales phage</name>
    <dbReference type="NCBI Taxonomy" id="2100421"/>
    <lineage>
        <taxon>Viruses</taxon>
        <taxon>Duplodnaviria</taxon>
        <taxon>Heunggongvirae</taxon>
        <taxon>Uroviricota</taxon>
        <taxon>Caudoviricetes</taxon>
        <taxon>Peduoviridae</taxon>
        <taxon>Maltschvirus</taxon>
        <taxon>Maltschvirus maltsch</taxon>
    </lineage>
</organism>
<reference evidence="1" key="1">
    <citation type="submission" date="2020-04" db="EMBL/GenBank/DDBJ databases">
        <authorList>
            <person name="Chiriac C."/>
            <person name="Salcher M."/>
            <person name="Ghai R."/>
            <person name="Kavagutti S V."/>
        </authorList>
    </citation>
    <scope>NUCLEOTIDE SEQUENCE</scope>
</reference>
<dbReference type="EMBL" id="LR796188">
    <property type="protein sequence ID" value="CAB4125315.1"/>
    <property type="molecule type" value="Genomic_DNA"/>
</dbReference>
<sequence>MWKPAPYRSVKEIVNFLNNNPFQTESQIQERVFGYFRSSSHFSNKKYADMLRRGLDKGLYKRILLQENGDSRALYKYYVANTSDRKSCK</sequence>
<gene>
    <name evidence="1" type="ORF">UFOVP54_108</name>
</gene>
<proteinExistence type="predicted"/>
<evidence type="ECO:0000313" key="1">
    <source>
        <dbReference type="EMBL" id="CAB4125315.1"/>
    </source>
</evidence>
<name>A0A6J5KVT4_9CAUD</name>